<organism evidence="1 2">
    <name type="scientific">Nocardia cerradoensis</name>
    <dbReference type="NCBI Taxonomy" id="85688"/>
    <lineage>
        <taxon>Bacteria</taxon>
        <taxon>Bacillati</taxon>
        <taxon>Actinomycetota</taxon>
        <taxon>Actinomycetes</taxon>
        <taxon>Mycobacteriales</taxon>
        <taxon>Nocardiaceae</taxon>
        <taxon>Nocardia</taxon>
    </lineage>
</organism>
<name>A0A231H2P9_9NOCA</name>
<dbReference type="EMBL" id="NGAF01000011">
    <property type="protein sequence ID" value="OXR43125.1"/>
    <property type="molecule type" value="Genomic_DNA"/>
</dbReference>
<dbReference type="Proteomes" id="UP000215506">
    <property type="component" value="Unassembled WGS sequence"/>
</dbReference>
<proteinExistence type="predicted"/>
<gene>
    <name evidence="1" type="ORF">B7C42_05011</name>
</gene>
<dbReference type="Pfam" id="PF13830">
    <property type="entry name" value="DUF4192"/>
    <property type="match status" value="1"/>
</dbReference>
<keyword evidence="2" id="KW-1185">Reference proteome</keyword>
<sequence>MAGATSTPADMAVLAVFLRAAAARHCVLGLVGTARVDAAERLWALATRRLPDPDRAHVAAQLAFSANRRGDVVLASIALEAALNSNPQHRFAQSLNTALELGTSPLRLQAVVNYAYDIAAALGLYLHR</sequence>
<dbReference type="InterPro" id="IPR025447">
    <property type="entry name" value="DUF4192"/>
</dbReference>
<accession>A0A231H2P9</accession>
<evidence type="ECO:0000313" key="2">
    <source>
        <dbReference type="Proteomes" id="UP000215506"/>
    </source>
</evidence>
<dbReference type="AlphaFoldDB" id="A0A231H2P9"/>
<protein>
    <recommendedName>
        <fullName evidence="3">DUF4192 domain-containing protein</fullName>
    </recommendedName>
</protein>
<reference evidence="1 2" key="1">
    <citation type="submission" date="2017-07" db="EMBL/GenBank/DDBJ databases">
        <title>First draft Genome Sequence of Nocardia cerradoensis isolated from human infection.</title>
        <authorList>
            <person name="Carrasco G."/>
        </authorList>
    </citation>
    <scope>NUCLEOTIDE SEQUENCE [LARGE SCALE GENOMIC DNA]</scope>
    <source>
        <strain evidence="1 2">CNM20130759</strain>
    </source>
</reference>
<comment type="caution">
    <text evidence="1">The sequence shown here is derived from an EMBL/GenBank/DDBJ whole genome shotgun (WGS) entry which is preliminary data.</text>
</comment>
<evidence type="ECO:0000313" key="1">
    <source>
        <dbReference type="EMBL" id="OXR43125.1"/>
    </source>
</evidence>
<evidence type="ECO:0008006" key="3">
    <source>
        <dbReference type="Google" id="ProtNLM"/>
    </source>
</evidence>